<reference evidence="1" key="1">
    <citation type="submission" date="2022-06" db="EMBL/GenBank/DDBJ databases">
        <title>A novel DMS-producing enzyme.</title>
        <authorList>
            <person name="Zhang Y."/>
        </authorList>
    </citation>
    <scope>NUCLEOTIDE SEQUENCE</scope>
    <source>
        <strain evidence="1">H10-59</strain>
    </source>
</reference>
<proteinExistence type="predicted"/>
<accession>A0AAU7KWU1</accession>
<protein>
    <recommendedName>
        <fullName evidence="2">Restriction endonuclease</fullName>
    </recommendedName>
</protein>
<dbReference type="EMBL" id="CP098828">
    <property type="protein sequence ID" value="XBO76066.1"/>
    <property type="molecule type" value="Genomic_DNA"/>
</dbReference>
<gene>
    <name evidence="1" type="ORF">NFG57_04620</name>
</gene>
<evidence type="ECO:0008006" key="2">
    <source>
        <dbReference type="Google" id="ProtNLM"/>
    </source>
</evidence>
<dbReference type="AlphaFoldDB" id="A0AAU7KWU1"/>
<dbReference type="RefSeq" id="WP_348815493.1">
    <property type="nucleotide sequence ID" value="NZ_CP098828.1"/>
</dbReference>
<sequence>MPTLESMNFPEPSGWEEFESIVKSSLELRWRTSDLTMHGRQGQKQDGIDIYGTDDLARLVGIQCKLTTNSINESIINEEIHKAEGFQPTIFALYIATTSPTDVKLQQYVRMLSVTRAQEGKFSVGILFWMDIIKDLKRDVNTLKYYYPQFFPETEQTQPVSLDLRARDIETLKGLLEYIDVERINYAIEMAPKYVDADFLCESDTFNAIRENPCFYIHDEVLRLKLNSWLDKWYEIICAGRFTYNYHGNSNRLIFPMPMDRFRSQDESNLYDKLLVLYQEFRTIFCNFTEFIIQKYPEINLKETSIRARQWNAQFRID</sequence>
<evidence type="ECO:0000313" key="1">
    <source>
        <dbReference type="EMBL" id="XBO76066.1"/>
    </source>
</evidence>
<organism evidence="1">
    <name type="scientific">Halomonas sp. H10-59</name>
    <dbReference type="NCBI Taxonomy" id="2950874"/>
    <lineage>
        <taxon>Bacteria</taxon>
        <taxon>Pseudomonadati</taxon>
        <taxon>Pseudomonadota</taxon>
        <taxon>Gammaproteobacteria</taxon>
        <taxon>Oceanospirillales</taxon>
        <taxon>Halomonadaceae</taxon>
        <taxon>Halomonas</taxon>
    </lineage>
</organism>
<name>A0AAU7KWU1_9GAMM</name>